<dbReference type="EMBL" id="PRLG01000021">
    <property type="protein sequence ID" value="PYY27842.1"/>
    <property type="molecule type" value="Genomic_DNA"/>
</dbReference>
<reference evidence="1 2" key="1">
    <citation type="submission" date="2018-01" db="EMBL/GenBank/DDBJ databases">
        <title>Genome sequence of the PGP bacterium Paenibacillus illinoisensis E3.</title>
        <authorList>
            <person name="Rolli E."/>
            <person name="Marasco R."/>
            <person name="Bessem C."/>
            <person name="Michoud G."/>
            <person name="Gaiarsa S."/>
            <person name="Borin S."/>
            <person name="Daffonchio D."/>
        </authorList>
    </citation>
    <scope>NUCLEOTIDE SEQUENCE [LARGE SCALE GENOMIC DNA]</scope>
    <source>
        <strain evidence="1 2">E3</strain>
    </source>
</reference>
<evidence type="ECO:0000313" key="1">
    <source>
        <dbReference type="EMBL" id="PYY27842.1"/>
    </source>
</evidence>
<name>A0A2W0CCG5_9BACL</name>
<organism evidence="1 2">
    <name type="scientific">Paenibacillus illinoisensis</name>
    <dbReference type="NCBI Taxonomy" id="59845"/>
    <lineage>
        <taxon>Bacteria</taxon>
        <taxon>Bacillati</taxon>
        <taxon>Bacillota</taxon>
        <taxon>Bacilli</taxon>
        <taxon>Bacillales</taxon>
        <taxon>Paenibacillaceae</taxon>
        <taxon>Paenibacillus</taxon>
    </lineage>
</organism>
<dbReference type="AlphaFoldDB" id="A0A2W0CCG5"/>
<proteinExistence type="predicted"/>
<comment type="caution">
    <text evidence="1">The sequence shown here is derived from an EMBL/GenBank/DDBJ whole genome shotgun (WGS) entry which is preliminary data.</text>
</comment>
<sequence length="65" mass="7424">MNIHQCLKYWTFKFGVSYFLDISSVEGGMTEGIKKPCDLRKQGSHGSIYLLHCGQSNQERESLII</sequence>
<dbReference type="Proteomes" id="UP000247459">
    <property type="component" value="Unassembled WGS sequence"/>
</dbReference>
<evidence type="ECO:0000313" key="2">
    <source>
        <dbReference type="Proteomes" id="UP000247459"/>
    </source>
</evidence>
<protein>
    <submittedName>
        <fullName evidence="1">Uncharacterized protein</fullName>
    </submittedName>
</protein>
<gene>
    <name evidence="1" type="ORF">PIL02S_04515</name>
</gene>
<accession>A0A2W0CCG5</accession>